<dbReference type="EMBL" id="JAPWGY010000001">
    <property type="protein sequence ID" value="MCZ4279317.1"/>
    <property type="molecule type" value="Genomic_DNA"/>
</dbReference>
<dbReference type="InterPro" id="IPR035906">
    <property type="entry name" value="MetI-like_sf"/>
</dbReference>
<feature type="domain" description="ABC transmembrane type-1" evidence="9">
    <location>
        <begin position="79"/>
        <end position="267"/>
    </location>
</feature>
<dbReference type="SUPFAM" id="SSF161098">
    <property type="entry name" value="MetI-like"/>
    <property type="match status" value="1"/>
</dbReference>
<feature type="transmembrane region" description="Helical" evidence="8">
    <location>
        <begin position="114"/>
        <end position="141"/>
    </location>
</feature>
<reference evidence="10" key="1">
    <citation type="submission" date="2022-12" db="EMBL/GenBank/DDBJ databases">
        <title>Bacterial isolates from different developmental stages of Nematostella vectensis.</title>
        <authorList>
            <person name="Fraune S."/>
        </authorList>
    </citation>
    <scope>NUCLEOTIDE SEQUENCE</scope>
    <source>
        <strain evidence="10">G21630-S1</strain>
    </source>
</reference>
<comment type="similarity">
    <text evidence="8">Belongs to the binding-protein-dependent transport system permease family.</text>
</comment>
<evidence type="ECO:0000256" key="2">
    <source>
        <dbReference type="ARBA" id="ARBA00022448"/>
    </source>
</evidence>
<evidence type="ECO:0000313" key="10">
    <source>
        <dbReference type="EMBL" id="MCZ4279317.1"/>
    </source>
</evidence>
<dbReference type="Gene3D" id="1.10.3720.10">
    <property type="entry name" value="MetI-like"/>
    <property type="match status" value="1"/>
</dbReference>
<dbReference type="PANTHER" id="PTHR43357">
    <property type="entry name" value="INNER MEMBRANE ABC TRANSPORTER PERMEASE PROTEIN YDCV"/>
    <property type="match status" value="1"/>
</dbReference>
<feature type="transmembrane region" description="Helical" evidence="8">
    <location>
        <begin position="147"/>
        <end position="170"/>
    </location>
</feature>
<proteinExistence type="inferred from homology"/>
<comment type="subcellular location">
    <subcellularLocation>
        <location evidence="1">Cell inner membrane</location>
        <topology evidence="1">Multi-pass membrane protein</topology>
    </subcellularLocation>
    <subcellularLocation>
        <location evidence="8">Cell membrane</location>
        <topology evidence="8">Multi-pass membrane protein</topology>
    </subcellularLocation>
</comment>
<sequence>MAVPSYAGPLERTWYYAFRVFCAAVFIFLIAPILVIVPLSFNAEPYFSFTQGMLTLDPDAYSTRWYEEFLTSDRWLESIKNSVIVAFFSTFLAASLGTLAALGLSRSELPYKGLIMGLLISPMIVPLIIAAAGMFFFYSSLGISQSYLGLILAHTALGTPFVVITVTATLSGFDHNLVKAAANLGATPTYTFFKITMPLIMTGVISGALFALMTSFDEVIVAIFIAGVEQRTIPMQMWSGIREQISPTILAVATILITFSVIMLATVEILRRRSDRIRGIIS</sequence>
<evidence type="ECO:0000256" key="1">
    <source>
        <dbReference type="ARBA" id="ARBA00004429"/>
    </source>
</evidence>
<evidence type="ECO:0000313" key="11">
    <source>
        <dbReference type="Proteomes" id="UP001069802"/>
    </source>
</evidence>
<dbReference type="InterPro" id="IPR000515">
    <property type="entry name" value="MetI-like"/>
</dbReference>
<protein>
    <submittedName>
        <fullName evidence="10">ABC transporter permease</fullName>
    </submittedName>
</protein>
<keyword evidence="2 8" id="KW-0813">Transport</keyword>
<evidence type="ECO:0000256" key="5">
    <source>
        <dbReference type="ARBA" id="ARBA00022692"/>
    </source>
</evidence>
<dbReference type="RefSeq" id="WP_269421527.1">
    <property type="nucleotide sequence ID" value="NZ_JAPWGY010000001.1"/>
</dbReference>
<gene>
    <name evidence="10" type="ORF">O4H49_00925</name>
</gene>
<dbReference type="PROSITE" id="PS50928">
    <property type="entry name" value="ABC_TM1"/>
    <property type="match status" value="1"/>
</dbReference>
<dbReference type="Pfam" id="PF00528">
    <property type="entry name" value="BPD_transp_1"/>
    <property type="match status" value="1"/>
</dbReference>
<keyword evidence="11" id="KW-1185">Reference proteome</keyword>
<keyword evidence="3" id="KW-1003">Cell membrane</keyword>
<feature type="transmembrane region" description="Helical" evidence="8">
    <location>
        <begin position="248"/>
        <end position="270"/>
    </location>
</feature>
<evidence type="ECO:0000256" key="7">
    <source>
        <dbReference type="ARBA" id="ARBA00023136"/>
    </source>
</evidence>
<evidence type="ECO:0000256" key="3">
    <source>
        <dbReference type="ARBA" id="ARBA00022475"/>
    </source>
</evidence>
<evidence type="ECO:0000256" key="6">
    <source>
        <dbReference type="ARBA" id="ARBA00022989"/>
    </source>
</evidence>
<evidence type="ECO:0000259" key="9">
    <source>
        <dbReference type="PROSITE" id="PS50928"/>
    </source>
</evidence>
<dbReference type="CDD" id="cd06261">
    <property type="entry name" value="TM_PBP2"/>
    <property type="match status" value="1"/>
</dbReference>
<organism evidence="10 11">
    <name type="scientific">Kiloniella laminariae</name>
    <dbReference type="NCBI Taxonomy" id="454162"/>
    <lineage>
        <taxon>Bacteria</taxon>
        <taxon>Pseudomonadati</taxon>
        <taxon>Pseudomonadota</taxon>
        <taxon>Alphaproteobacteria</taxon>
        <taxon>Rhodospirillales</taxon>
        <taxon>Kiloniellaceae</taxon>
        <taxon>Kiloniella</taxon>
    </lineage>
</organism>
<feature type="transmembrane region" description="Helical" evidence="8">
    <location>
        <begin position="83"/>
        <end position="102"/>
    </location>
</feature>
<name>A0ABT4LDZ1_9PROT</name>
<evidence type="ECO:0000256" key="4">
    <source>
        <dbReference type="ARBA" id="ARBA00022519"/>
    </source>
</evidence>
<dbReference type="PANTHER" id="PTHR43357:SF4">
    <property type="entry name" value="INNER MEMBRANE ABC TRANSPORTER PERMEASE PROTEIN YDCV"/>
    <property type="match status" value="1"/>
</dbReference>
<keyword evidence="5 8" id="KW-0812">Transmembrane</keyword>
<dbReference type="Proteomes" id="UP001069802">
    <property type="component" value="Unassembled WGS sequence"/>
</dbReference>
<keyword evidence="7 8" id="KW-0472">Membrane</keyword>
<comment type="caution">
    <text evidence="10">The sequence shown here is derived from an EMBL/GenBank/DDBJ whole genome shotgun (WGS) entry which is preliminary data.</text>
</comment>
<keyword evidence="6 8" id="KW-1133">Transmembrane helix</keyword>
<evidence type="ECO:0000256" key="8">
    <source>
        <dbReference type="RuleBase" id="RU363032"/>
    </source>
</evidence>
<feature type="transmembrane region" description="Helical" evidence="8">
    <location>
        <begin position="199"/>
        <end position="228"/>
    </location>
</feature>
<feature type="transmembrane region" description="Helical" evidence="8">
    <location>
        <begin position="20"/>
        <end position="41"/>
    </location>
</feature>
<keyword evidence="4" id="KW-0997">Cell inner membrane</keyword>
<accession>A0ABT4LDZ1</accession>